<name>A0A9W9NXA8_PENCI</name>
<protein>
    <submittedName>
        <fullName evidence="1">Uncharacterized protein</fullName>
    </submittedName>
</protein>
<dbReference type="AlphaFoldDB" id="A0A9W9NXA8"/>
<sequence>MPFTSSLLHSTAGDIWACVDKYRRLGIKYRTAQNSFIPHFATADNPSVHLVLVCPAQRVSAWPSSDLPIAPKIAGTNLILRRDILSYSGLLVTARTLPASLPPDIDNHIPPTSFSQHLFGSLSGSQISL</sequence>
<dbReference type="EMBL" id="JAPQKT010000005">
    <property type="protein sequence ID" value="KAJ5231479.1"/>
    <property type="molecule type" value="Genomic_DNA"/>
</dbReference>
<dbReference type="RefSeq" id="XP_056500223.1">
    <property type="nucleotide sequence ID" value="XM_056644985.1"/>
</dbReference>
<keyword evidence="2" id="KW-1185">Reference proteome</keyword>
<proteinExistence type="predicted"/>
<evidence type="ECO:0000313" key="2">
    <source>
        <dbReference type="Proteomes" id="UP001147733"/>
    </source>
</evidence>
<accession>A0A9W9NXA8</accession>
<dbReference type="Proteomes" id="UP001147733">
    <property type="component" value="Unassembled WGS sequence"/>
</dbReference>
<reference evidence="1" key="1">
    <citation type="submission" date="2022-11" db="EMBL/GenBank/DDBJ databases">
        <authorList>
            <person name="Petersen C."/>
        </authorList>
    </citation>
    <scope>NUCLEOTIDE SEQUENCE</scope>
    <source>
        <strain evidence="1">IBT 23319</strain>
    </source>
</reference>
<evidence type="ECO:0000313" key="1">
    <source>
        <dbReference type="EMBL" id="KAJ5231479.1"/>
    </source>
</evidence>
<gene>
    <name evidence="1" type="ORF">N7469_006067</name>
</gene>
<comment type="caution">
    <text evidence="1">The sequence shown here is derived from an EMBL/GenBank/DDBJ whole genome shotgun (WGS) entry which is preliminary data.</text>
</comment>
<reference evidence="1" key="2">
    <citation type="journal article" date="2023" name="IMA Fungus">
        <title>Comparative genomic study of the Penicillium genus elucidates a diverse pangenome and 15 lateral gene transfer events.</title>
        <authorList>
            <person name="Petersen C."/>
            <person name="Sorensen T."/>
            <person name="Nielsen M.R."/>
            <person name="Sondergaard T.E."/>
            <person name="Sorensen J.L."/>
            <person name="Fitzpatrick D.A."/>
            <person name="Frisvad J.C."/>
            <person name="Nielsen K.L."/>
        </authorList>
    </citation>
    <scope>NUCLEOTIDE SEQUENCE</scope>
    <source>
        <strain evidence="1">IBT 23319</strain>
    </source>
</reference>
<dbReference type="GeneID" id="81384152"/>
<organism evidence="1 2">
    <name type="scientific">Penicillium citrinum</name>
    <dbReference type="NCBI Taxonomy" id="5077"/>
    <lineage>
        <taxon>Eukaryota</taxon>
        <taxon>Fungi</taxon>
        <taxon>Dikarya</taxon>
        <taxon>Ascomycota</taxon>
        <taxon>Pezizomycotina</taxon>
        <taxon>Eurotiomycetes</taxon>
        <taxon>Eurotiomycetidae</taxon>
        <taxon>Eurotiales</taxon>
        <taxon>Aspergillaceae</taxon>
        <taxon>Penicillium</taxon>
    </lineage>
</organism>